<protein>
    <submittedName>
        <fullName evidence="1">Uncharacterized protein</fullName>
    </submittedName>
</protein>
<gene>
    <name evidence="1" type="ORF">FH608_046435</name>
</gene>
<sequence length="87" mass="9663">MSYVTAMGGHDAEWLLQREHELNDRLMQAGRAGRKPLLKSPVSSSRLGAIKPIEPWEADLVFRFVRRTVAGDEAVSEVLQMLGLEGS</sequence>
<dbReference type="RefSeq" id="WP_139637595.1">
    <property type="nucleotide sequence ID" value="NZ_VDLX02000028.1"/>
</dbReference>
<evidence type="ECO:0000313" key="2">
    <source>
        <dbReference type="Proteomes" id="UP000312512"/>
    </source>
</evidence>
<name>A0A5C4V5U8_9ACTN</name>
<evidence type="ECO:0000313" key="1">
    <source>
        <dbReference type="EMBL" id="KAB8186931.1"/>
    </source>
</evidence>
<dbReference type="AlphaFoldDB" id="A0A5C4V5U8"/>
<keyword evidence="2" id="KW-1185">Reference proteome</keyword>
<accession>A0A5C4V5U8</accession>
<proteinExistence type="predicted"/>
<dbReference type="EMBL" id="VDLX02000028">
    <property type="protein sequence ID" value="KAB8186931.1"/>
    <property type="molecule type" value="Genomic_DNA"/>
</dbReference>
<comment type="caution">
    <text evidence="1">The sequence shown here is derived from an EMBL/GenBank/DDBJ whole genome shotgun (WGS) entry which is preliminary data.</text>
</comment>
<dbReference type="Proteomes" id="UP000312512">
    <property type="component" value="Unassembled WGS sequence"/>
</dbReference>
<organism evidence="1 2">
    <name type="scientific">Nonomuraea phyllanthi</name>
    <dbReference type="NCBI Taxonomy" id="2219224"/>
    <lineage>
        <taxon>Bacteria</taxon>
        <taxon>Bacillati</taxon>
        <taxon>Actinomycetota</taxon>
        <taxon>Actinomycetes</taxon>
        <taxon>Streptosporangiales</taxon>
        <taxon>Streptosporangiaceae</taxon>
        <taxon>Nonomuraea</taxon>
    </lineage>
</organism>
<reference evidence="1 2" key="1">
    <citation type="submission" date="2019-10" db="EMBL/GenBank/DDBJ databases">
        <title>Nonomuraea sp. nov., isolated from Phyllanthus amarus.</title>
        <authorList>
            <person name="Klykleung N."/>
            <person name="Tanasupawat S."/>
        </authorList>
    </citation>
    <scope>NUCLEOTIDE SEQUENCE [LARGE SCALE GENOMIC DNA]</scope>
    <source>
        <strain evidence="1 2">PA1-10</strain>
    </source>
</reference>